<evidence type="ECO:0000256" key="6">
    <source>
        <dbReference type="ARBA" id="ARBA00023136"/>
    </source>
</evidence>
<keyword evidence="4 7" id="KW-0812">Transmembrane</keyword>
<dbReference type="EMBL" id="QHKI01000052">
    <property type="protein sequence ID" value="RSM74391.1"/>
    <property type="molecule type" value="Genomic_DNA"/>
</dbReference>
<proteinExistence type="inferred from homology"/>
<feature type="transmembrane region" description="Helical" evidence="7">
    <location>
        <begin position="689"/>
        <end position="710"/>
    </location>
</feature>
<feature type="transmembrane region" description="Helical" evidence="7">
    <location>
        <begin position="247"/>
        <end position="268"/>
    </location>
</feature>
<organism evidence="9 10">
    <name type="scientific">Kibdelosporangium aridum</name>
    <dbReference type="NCBI Taxonomy" id="2030"/>
    <lineage>
        <taxon>Bacteria</taxon>
        <taxon>Bacillati</taxon>
        <taxon>Actinomycetota</taxon>
        <taxon>Actinomycetes</taxon>
        <taxon>Pseudonocardiales</taxon>
        <taxon>Pseudonocardiaceae</taxon>
        <taxon>Kibdelosporangium</taxon>
    </lineage>
</organism>
<keyword evidence="5 7" id="KW-1133">Transmembrane helix</keyword>
<dbReference type="PANTHER" id="PTHR30489:SF0">
    <property type="entry name" value="LIPOPROTEIN-RELEASING SYSTEM TRANSMEMBRANE PROTEIN LOLE"/>
    <property type="match status" value="1"/>
</dbReference>
<accession>A0A428YWR7</accession>
<feature type="transmembrane region" description="Helical" evidence="7">
    <location>
        <begin position="406"/>
        <end position="427"/>
    </location>
</feature>
<evidence type="ECO:0000313" key="10">
    <source>
        <dbReference type="Proteomes" id="UP000287547"/>
    </source>
</evidence>
<evidence type="ECO:0000259" key="8">
    <source>
        <dbReference type="Pfam" id="PF02687"/>
    </source>
</evidence>
<feature type="domain" description="ABC3 transporter permease C-terminal" evidence="8">
    <location>
        <begin position="203"/>
        <end position="312"/>
    </location>
</feature>
<evidence type="ECO:0000256" key="4">
    <source>
        <dbReference type="ARBA" id="ARBA00022692"/>
    </source>
</evidence>
<dbReference type="GO" id="GO:0098797">
    <property type="term" value="C:plasma membrane protein complex"/>
    <property type="evidence" value="ECO:0007669"/>
    <property type="project" value="TreeGrafter"/>
</dbReference>
<dbReference type="AlphaFoldDB" id="A0A428YWR7"/>
<dbReference type="OrthoDB" id="3654456at2"/>
<feature type="transmembrane region" description="Helical" evidence="7">
    <location>
        <begin position="633"/>
        <end position="652"/>
    </location>
</feature>
<evidence type="ECO:0000313" key="9">
    <source>
        <dbReference type="EMBL" id="RSM74391.1"/>
    </source>
</evidence>
<feature type="transmembrane region" description="Helical" evidence="7">
    <location>
        <begin position="331"/>
        <end position="348"/>
    </location>
</feature>
<feature type="transmembrane region" description="Helical" evidence="7">
    <location>
        <begin position="31"/>
        <end position="51"/>
    </location>
</feature>
<feature type="transmembrane region" description="Helical" evidence="7">
    <location>
        <begin position="722"/>
        <end position="744"/>
    </location>
</feature>
<evidence type="ECO:0000256" key="7">
    <source>
        <dbReference type="SAM" id="Phobius"/>
    </source>
</evidence>
<evidence type="ECO:0000256" key="5">
    <source>
        <dbReference type="ARBA" id="ARBA00022989"/>
    </source>
</evidence>
<feature type="transmembrane region" description="Helical" evidence="7">
    <location>
        <begin position="354"/>
        <end position="377"/>
    </location>
</feature>
<feature type="transmembrane region" description="Helical" evidence="7">
    <location>
        <begin position="288"/>
        <end position="310"/>
    </location>
</feature>
<sequence>MRLTAWARDLALGVRLAVGGGRTPKAGLTRLVLGAVGVGLAVMVLLVAASVKPAREARDDRVAGQMMVSEKRPGVDPLYVWHRNTKFRGVSVERMYVRAGGSNAPIPPGVDRLPGPGESLLSPALADLLSSSDSSLLQPRLSEHVVGELGVAAMNSPIDLKAVIGAPPSFQNGAEVYGFGGYSGEAPLTRILYVILMLGLVTLLTPVFIFIASSSRIAGAERDRRLAALRLVGADVKQVRRIAAAESLVSAAVGLVLGSAMFLVVRSMAADIVIANESFFPEDLVPSLPLVLLIVAAVPVVALMASQFALRRTIIEPLNVVRNTKPVRRKLLWRVLVLVAGGAMLMSVDPSDPNPWLLVFGAALLLISGPTLLPWLVERVVSRIRGSGTPALQLATRRLQLDSGTAARVVSGVAVVLAGAIALQIILAGQSARYEWPRDDPYDGFTSLEAEEAVGGAAVAAISAVPGVQTHAVVRTFVVEKGGEYGWVTVADCAMVKALLVVEQCHDGDAFVRTYPSFNDIRPGDTVGARKPWFTDTGPPTRIQIPANSRKAESRPTGYSLAKQFVLTPGAMRGMSEVPTVVSASFKADPRDPDLIEHVRNAAEPFSSGVRVEDLSLLRYSDAAKAFADMRKGLFIGSAVILVLAALSLLVMTVEQTRERRRSIAALSATGVQLSTLVRSVLWQTAIPMLIAIAAALATGVSFAAIASWVMRNPFTMDWTTIGLLTATTATLIVLVTALTLPALRSATRLTTLRTE</sequence>
<comment type="subcellular location">
    <subcellularLocation>
        <location evidence="1">Cell membrane</location>
        <topology evidence="1">Multi-pass membrane protein</topology>
    </subcellularLocation>
</comment>
<evidence type="ECO:0000256" key="1">
    <source>
        <dbReference type="ARBA" id="ARBA00004651"/>
    </source>
</evidence>
<dbReference type="InterPro" id="IPR051447">
    <property type="entry name" value="Lipoprotein-release_system"/>
</dbReference>
<feature type="domain" description="ABC3 transporter permease C-terminal" evidence="8">
    <location>
        <begin position="636"/>
        <end position="745"/>
    </location>
</feature>
<gene>
    <name evidence="9" type="ORF">DMH04_40350</name>
</gene>
<protein>
    <submittedName>
        <fullName evidence="9">ABC transporter permease</fullName>
    </submittedName>
</protein>
<evidence type="ECO:0000256" key="3">
    <source>
        <dbReference type="ARBA" id="ARBA00022475"/>
    </source>
</evidence>
<evidence type="ECO:0000256" key="2">
    <source>
        <dbReference type="ARBA" id="ARBA00005236"/>
    </source>
</evidence>
<keyword evidence="3" id="KW-1003">Cell membrane</keyword>
<comment type="similarity">
    <text evidence="2">Belongs to the ABC-4 integral membrane protein family. LolC/E subfamily.</text>
</comment>
<dbReference type="Pfam" id="PF02687">
    <property type="entry name" value="FtsX"/>
    <property type="match status" value="2"/>
</dbReference>
<keyword evidence="6 7" id="KW-0472">Membrane</keyword>
<dbReference type="Proteomes" id="UP000287547">
    <property type="component" value="Unassembled WGS sequence"/>
</dbReference>
<dbReference type="GO" id="GO:0044874">
    <property type="term" value="P:lipoprotein localization to outer membrane"/>
    <property type="evidence" value="ECO:0007669"/>
    <property type="project" value="TreeGrafter"/>
</dbReference>
<comment type="caution">
    <text evidence="9">The sequence shown here is derived from an EMBL/GenBank/DDBJ whole genome shotgun (WGS) entry which is preliminary data.</text>
</comment>
<feature type="transmembrane region" description="Helical" evidence="7">
    <location>
        <begin position="191"/>
        <end position="212"/>
    </location>
</feature>
<dbReference type="InterPro" id="IPR003838">
    <property type="entry name" value="ABC3_permease_C"/>
</dbReference>
<dbReference type="PANTHER" id="PTHR30489">
    <property type="entry name" value="LIPOPROTEIN-RELEASING SYSTEM TRANSMEMBRANE PROTEIN LOLE"/>
    <property type="match status" value="1"/>
</dbReference>
<name>A0A428YWR7_KIBAR</name>
<reference evidence="9 10" key="1">
    <citation type="submission" date="2018-05" db="EMBL/GenBank/DDBJ databases">
        <title>Evolution of GPA BGCs.</title>
        <authorList>
            <person name="Waglechner N."/>
            <person name="Wright G.D."/>
        </authorList>
    </citation>
    <scope>NUCLEOTIDE SEQUENCE [LARGE SCALE GENOMIC DNA]</scope>
    <source>
        <strain evidence="9 10">A82846</strain>
    </source>
</reference>